<dbReference type="Gene3D" id="3.40.190.10">
    <property type="entry name" value="Periplasmic binding protein-like II"/>
    <property type="match status" value="1"/>
</dbReference>
<dbReference type="PROSITE" id="PS00533">
    <property type="entry name" value="PORPHOBILINOGEN_DEAM"/>
    <property type="match status" value="1"/>
</dbReference>
<dbReference type="PRINTS" id="PR00151">
    <property type="entry name" value="PORPHBDMNASE"/>
</dbReference>
<evidence type="ECO:0000256" key="3">
    <source>
        <dbReference type="ARBA" id="ARBA00005638"/>
    </source>
</evidence>
<evidence type="ECO:0000256" key="6">
    <source>
        <dbReference type="ARBA" id="ARBA00023244"/>
    </source>
</evidence>
<protein>
    <recommendedName>
        <fullName evidence="4">hydroxymethylbilane synthase</fullName>
        <ecNumber evidence="4">2.5.1.61</ecNumber>
    </recommendedName>
</protein>
<sequence>MIGTGSLRRRFQLLAVRPDLIVKSLRGNIDTRLKKLVQKEYDGIMMAQAALLRHPKALGDCQLHQVSLTLDEFLPAVGQGVIAVEGVENSPAAKIAAAIDDKYVRQVITCERAFLAVFGVGCNVPLAAHAKKNGEKLELTAMLGNEKGQLFSITQVGSDPLTLGESSARRLQQLANY</sequence>
<proteinExistence type="inferred from homology"/>
<comment type="similarity">
    <text evidence="3">Belongs to the HMBS family.</text>
</comment>
<evidence type="ECO:0000259" key="8">
    <source>
        <dbReference type="Pfam" id="PF01379"/>
    </source>
</evidence>
<dbReference type="Pfam" id="PF01379">
    <property type="entry name" value="Porphobil_deam"/>
    <property type="match status" value="1"/>
</dbReference>
<keyword evidence="11" id="KW-1185">Reference proteome</keyword>
<dbReference type="GO" id="GO:0004418">
    <property type="term" value="F:hydroxymethylbilane synthase activity"/>
    <property type="evidence" value="ECO:0007669"/>
    <property type="project" value="UniProtKB-EC"/>
</dbReference>
<keyword evidence="6" id="KW-0627">Porphyrin biosynthesis</keyword>
<reference evidence="10 11" key="1">
    <citation type="submission" date="2020-02" db="EMBL/GenBank/DDBJ databases">
        <title>Characterization of vanA genotype vancomycin-resistant Enterococcus saigonensis VE80.</title>
        <authorList>
            <person name="Harada T."/>
            <person name="Motooka D."/>
            <person name="Nakamura S."/>
            <person name="Yamamoto Y."/>
            <person name="Kawahara R."/>
            <person name="Kawatsu K."/>
        </authorList>
    </citation>
    <scope>NUCLEOTIDE SEQUENCE [LARGE SCALE GENOMIC DNA]</scope>
    <source>
        <strain evidence="10 11">VE80</strain>
    </source>
</reference>
<dbReference type="AlphaFoldDB" id="A0A679IPJ0"/>
<evidence type="ECO:0000256" key="5">
    <source>
        <dbReference type="ARBA" id="ARBA00022679"/>
    </source>
</evidence>
<comment type="function">
    <text evidence="2">Tetrapolymerization of the monopyrrole PBG into the hydroxymethylbilane pre-uroporphyrinogen in several discrete steps.</text>
</comment>
<dbReference type="InterPro" id="IPR022419">
    <property type="entry name" value="Porphobilin_deaminase_cofac_BS"/>
</dbReference>
<dbReference type="SUPFAM" id="SSF53850">
    <property type="entry name" value="Periplasmic binding protein-like II"/>
    <property type="match status" value="1"/>
</dbReference>
<dbReference type="GO" id="GO:0006783">
    <property type="term" value="P:heme biosynthetic process"/>
    <property type="evidence" value="ECO:0007669"/>
    <property type="project" value="TreeGrafter"/>
</dbReference>
<evidence type="ECO:0000313" key="11">
    <source>
        <dbReference type="Proteomes" id="UP000502998"/>
    </source>
</evidence>
<comment type="catalytic activity">
    <reaction evidence="7">
        <text>4 porphobilinogen + H2O = hydroxymethylbilane + 4 NH4(+)</text>
        <dbReference type="Rhea" id="RHEA:13185"/>
        <dbReference type="ChEBI" id="CHEBI:15377"/>
        <dbReference type="ChEBI" id="CHEBI:28938"/>
        <dbReference type="ChEBI" id="CHEBI:57845"/>
        <dbReference type="ChEBI" id="CHEBI:58126"/>
        <dbReference type="EC" id="2.5.1.61"/>
    </reaction>
</comment>
<dbReference type="SUPFAM" id="SSF54782">
    <property type="entry name" value="Porphobilinogen deaminase (hydroxymethylbilane synthase), C-terminal domain"/>
    <property type="match status" value="1"/>
</dbReference>
<evidence type="ECO:0000256" key="7">
    <source>
        <dbReference type="ARBA" id="ARBA00048169"/>
    </source>
</evidence>
<name>A0A679IPJ0_9ENTE</name>
<dbReference type="KEGG" id="esg:EsVE80_04500"/>
<accession>A0A679IPJ0</accession>
<dbReference type="PANTHER" id="PTHR11557">
    <property type="entry name" value="PORPHOBILINOGEN DEAMINASE"/>
    <property type="match status" value="1"/>
</dbReference>
<comment type="cofactor">
    <cofactor evidence="1">
        <name>dipyrromethane</name>
        <dbReference type="ChEBI" id="CHEBI:60342"/>
    </cofactor>
</comment>
<dbReference type="Gene3D" id="3.30.160.40">
    <property type="entry name" value="Porphobilinogen deaminase, C-terminal domain"/>
    <property type="match status" value="1"/>
</dbReference>
<evidence type="ECO:0000256" key="1">
    <source>
        <dbReference type="ARBA" id="ARBA00001916"/>
    </source>
</evidence>
<dbReference type="Proteomes" id="UP000502998">
    <property type="component" value="Chromosome"/>
</dbReference>
<organism evidence="10 11">
    <name type="scientific">Enterococcus saigonensis</name>
    <dbReference type="NCBI Taxonomy" id="1805431"/>
    <lineage>
        <taxon>Bacteria</taxon>
        <taxon>Bacillati</taxon>
        <taxon>Bacillota</taxon>
        <taxon>Bacilli</taxon>
        <taxon>Lactobacillales</taxon>
        <taxon>Enterococcaceae</taxon>
        <taxon>Enterococcus</taxon>
    </lineage>
</organism>
<evidence type="ECO:0000259" key="9">
    <source>
        <dbReference type="Pfam" id="PF03900"/>
    </source>
</evidence>
<dbReference type="InterPro" id="IPR022417">
    <property type="entry name" value="Porphobilin_deaminase_N"/>
</dbReference>
<dbReference type="InterPro" id="IPR022418">
    <property type="entry name" value="Porphobilinogen_deaminase_C"/>
</dbReference>
<gene>
    <name evidence="10" type="ORF">EsVE80_04500</name>
</gene>
<keyword evidence="5" id="KW-0808">Transferase</keyword>
<dbReference type="EMBL" id="AP022822">
    <property type="protein sequence ID" value="BCA84927.1"/>
    <property type="molecule type" value="Genomic_DNA"/>
</dbReference>
<feature type="domain" description="Porphobilinogen deaminase N-terminal" evidence="8">
    <location>
        <begin position="1"/>
        <end position="90"/>
    </location>
</feature>
<dbReference type="GO" id="GO:0005737">
    <property type="term" value="C:cytoplasm"/>
    <property type="evidence" value="ECO:0007669"/>
    <property type="project" value="TreeGrafter"/>
</dbReference>
<dbReference type="InterPro" id="IPR000860">
    <property type="entry name" value="HemC"/>
</dbReference>
<dbReference type="InterPro" id="IPR036803">
    <property type="entry name" value="Porphobilinogen_deaminase_C_sf"/>
</dbReference>
<dbReference type="PANTHER" id="PTHR11557:SF0">
    <property type="entry name" value="PORPHOBILINOGEN DEAMINASE"/>
    <property type="match status" value="1"/>
</dbReference>
<evidence type="ECO:0000313" key="10">
    <source>
        <dbReference type="EMBL" id="BCA84927.1"/>
    </source>
</evidence>
<feature type="domain" description="Porphobilinogen deaminase C-terminal" evidence="9">
    <location>
        <begin position="108"/>
        <end position="171"/>
    </location>
</feature>
<dbReference type="EC" id="2.5.1.61" evidence="4"/>
<dbReference type="Pfam" id="PF03900">
    <property type="entry name" value="Porphobil_deamC"/>
    <property type="match status" value="1"/>
</dbReference>
<evidence type="ECO:0000256" key="2">
    <source>
        <dbReference type="ARBA" id="ARBA00002869"/>
    </source>
</evidence>
<evidence type="ECO:0000256" key="4">
    <source>
        <dbReference type="ARBA" id="ARBA00012655"/>
    </source>
</evidence>